<sequence>MTGNTRVPTGAQPVANGTLVDERRCRACSQIASVTLGYGDVYGTLRSWESFYCRHCGMRWESDDIGFLQAEPRARMLAAYGEWMVRIGRAQSAFNAVKVLRTALDLDLIAAYALLKHESGIVFTGTIQECEWLKRLLEKAGESPAMSASTMT</sequence>
<dbReference type="Proteomes" id="UP000278085">
    <property type="component" value="Unassembled WGS sequence"/>
</dbReference>
<reference evidence="1 2" key="1">
    <citation type="submission" date="2018-12" db="EMBL/GenBank/DDBJ databases">
        <authorList>
            <person name="Yang E."/>
        </authorList>
    </citation>
    <scope>NUCLEOTIDE SEQUENCE [LARGE SCALE GENOMIC DNA]</scope>
    <source>
        <strain evidence="1 2">SOD</strain>
    </source>
</reference>
<evidence type="ECO:0000313" key="1">
    <source>
        <dbReference type="EMBL" id="RSZ59620.1"/>
    </source>
</evidence>
<dbReference type="OrthoDB" id="8777739at2"/>
<accession>A0A430HQ29</accession>
<dbReference type="RefSeq" id="WP_126072982.1">
    <property type="nucleotide sequence ID" value="NZ_CP051166.1"/>
</dbReference>
<dbReference type="AlphaFoldDB" id="A0A430HQ29"/>
<protein>
    <submittedName>
        <fullName evidence="1">Uncharacterized protein</fullName>
    </submittedName>
</protein>
<gene>
    <name evidence="1" type="ORF">EJB06_05325</name>
</gene>
<name>A0A430HQ29_9BURK</name>
<dbReference type="EMBL" id="RXLQ01000003">
    <property type="protein sequence ID" value="RSZ59620.1"/>
    <property type="molecule type" value="Genomic_DNA"/>
</dbReference>
<evidence type="ECO:0000313" key="2">
    <source>
        <dbReference type="Proteomes" id="UP000278085"/>
    </source>
</evidence>
<organism evidence="1 2">
    <name type="scientific">Massilia atriviolacea</name>
    <dbReference type="NCBI Taxonomy" id="2495579"/>
    <lineage>
        <taxon>Bacteria</taxon>
        <taxon>Pseudomonadati</taxon>
        <taxon>Pseudomonadota</taxon>
        <taxon>Betaproteobacteria</taxon>
        <taxon>Burkholderiales</taxon>
        <taxon>Oxalobacteraceae</taxon>
        <taxon>Telluria group</taxon>
        <taxon>Massilia</taxon>
    </lineage>
</organism>
<comment type="caution">
    <text evidence="1">The sequence shown here is derived from an EMBL/GenBank/DDBJ whole genome shotgun (WGS) entry which is preliminary data.</text>
</comment>
<proteinExistence type="predicted"/>
<keyword evidence="2" id="KW-1185">Reference proteome</keyword>